<feature type="binding site" evidence="9 12">
    <location>
        <position position="322"/>
    </location>
    <ligand>
        <name>substrate</name>
    </ligand>
</feature>
<dbReference type="GO" id="GO:0030145">
    <property type="term" value="F:manganese ion binding"/>
    <property type="evidence" value="ECO:0007669"/>
    <property type="project" value="UniProtKB-UniRule"/>
</dbReference>
<protein>
    <recommendedName>
        <fullName evidence="9 10">2,3-bisphosphoglycerate-independent phosphoglycerate mutase</fullName>
        <shortName evidence="9">BPG-independent PGAM</shortName>
        <shortName evidence="9">Phosphoglyceromutase</shortName>
        <shortName evidence="9">iPGM</shortName>
        <ecNumber evidence="9 10">5.4.2.12</ecNumber>
    </recommendedName>
</protein>
<evidence type="ECO:0000256" key="9">
    <source>
        <dbReference type="HAMAP-Rule" id="MF_01038"/>
    </source>
</evidence>
<dbReference type="GO" id="GO:0005829">
    <property type="term" value="C:cytosol"/>
    <property type="evidence" value="ECO:0007669"/>
    <property type="project" value="TreeGrafter"/>
</dbReference>
<feature type="domain" description="Metalloenzyme" evidence="14">
    <location>
        <begin position="2"/>
        <end position="486"/>
    </location>
</feature>
<reference evidence="16 17" key="1">
    <citation type="journal article" date="2015" name="Nature">
        <title>rRNA introns, odd ribosomes, and small enigmatic genomes across a large radiation of phyla.</title>
        <authorList>
            <person name="Brown C.T."/>
            <person name="Hug L.A."/>
            <person name="Thomas B.C."/>
            <person name="Sharon I."/>
            <person name="Castelle C.J."/>
            <person name="Singh A."/>
            <person name="Wilkins M.J."/>
            <person name="Williams K.H."/>
            <person name="Banfield J.F."/>
        </authorList>
    </citation>
    <scope>NUCLEOTIDE SEQUENCE [LARGE SCALE GENOMIC DNA]</scope>
</reference>
<evidence type="ECO:0000256" key="4">
    <source>
        <dbReference type="ARBA" id="ARBA00008819"/>
    </source>
</evidence>
<evidence type="ECO:0000256" key="6">
    <source>
        <dbReference type="ARBA" id="ARBA00023152"/>
    </source>
</evidence>
<evidence type="ECO:0000256" key="5">
    <source>
        <dbReference type="ARBA" id="ARBA00022723"/>
    </source>
</evidence>
<dbReference type="EMBL" id="LCFK01000037">
    <property type="protein sequence ID" value="KKS92710.1"/>
    <property type="molecule type" value="Genomic_DNA"/>
</dbReference>
<feature type="active site" description="Phosphoserine intermediate" evidence="9 11">
    <location>
        <position position="60"/>
    </location>
</feature>
<comment type="similarity">
    <text evidence="4 9">Belongs to the BPG-independent phosphoglycerate mutase family.</text>
</comment>
<comment type="function">
    <text evidence="2 9">Catalyzes the interconversion of 2-phosphoglycerate and 3-phosphoglycerate.</text>
</comment>
<evidence type="ECO:0000256" key="7">
    <source>
        <dbReference type="ARBA" id="ARBA00023211"/>
    </source>
</evidence>
<evidence type="ECO:0000256" key="12">
    <source>
        <dbReference type="PIRSR" id="PIRSR001492-2"/>
    </source>
</evidence>
<keyword evidence="5 9" id="KW-0479">Metal-binding</keyword>
<evidence type="ECO:0000313" key="17">
    <source>
        <dbReference type="Proteomes" id="UP000033980"/>
    </source>
</evidence>
<dbReference type="InterPro" id="IPR017850">
    <property type="entry name" value="Alkaline_phosphatase_core_sf"/>
</dbReference>
<evidence type="ECO:0000313" key="16">
    <source>
        <dbReference type="EMBL" id="KKS92710.1"/>
    </source>
</evidence>
<feature type="binding site" evidence="9 12">
    <location>
        <position position="189"/>
    </location>
    <ligand>
        <name>substrate</name>
    </ligand>
</feature>
<dbReference type="EC" id="5.4.2.12" evidence="9 10"/>
<evidence type="ECO:0000256" key="2">
    <source>
        <dbReference type="ARBA" id="ARBA00002315"/>
    </source>
</evidence>
<dbReference type="InterPro" id="IPR005995">
    <property type="entry name" value="Pgm_bpd_ind"/>
</dbReference>
<dbReference type="Gene3D" id="3.40.1450.10">
    <property type="entry name" value="BPG-independent phosphoglycerate mutase, domain B"/>
    <property type="match status" value="1"/>
</dbReference>
<comment type="catalytic activity">
    <reaction evidence="1 9">
        <text>(2R)-2-phosphoglycerate = (2R)-3-phosphoglycerate</text>
        <dbReference type="Rhea" id="RHEA:15901"/>
        <dbReference type="ChEBI" id="CHEBI:58272"/>
        <dbReference type="ChEBI" id="CHEBI:58289"/>
        <dbReference type="EC" id="5.4.2.12"/>
    </reaction>
</comment>
<dbReference type="GO" id="GO:0006007">
    <property type="term" value="P:glucose catabolic process"/>
    <property type="evidence" value="ECO:0007669"/>
    <property type="project" value="InterPro"/>
</dbReference>
<feature type="binding site" evidence="9 12">
    <location>
        <position position="121"/>
    </location>
    <ligand>
        <name>substrate</name>
    </ligand>
</feature>
<comment type="caution">
    <text evidence="16">The sequence shown here is derived from an EMBL/GenBank/DDBJ whole genome shotgun (WGS) entry which is preliminary data.</text>
</comment>
<proteinExistence type="inferred from homology"/>
<dbReference type="HAMAP" id="MF_01038">
    <property type="entry name" value="GpmI"/>
    <property type="match status" value="1"/>
</dbReference>
<dbReference type="UniPathway" id="UPA00109">
    <property type="reaction ID" value="UER00186"/>
</dbReference>
<dbReference type="GO" id="GO:0004619">
    <property type="term" value="F:phosphoglycerate mutase activity"/>
    <property type="evidence" value="ECO:0007669"/>
    <property type="project" value="UniProtKB-UniRule"/>
</dbReference>
<feature type="binding site" evidence="9 13">
    <location>
        <position position="10"/>
    </location>
    <ligand>
        <name>Mn(2+)</name>
        <dbReference type="ChEBI" id="CHEBI:29035"/>
        <label>2</label>
    </ligand>
</feature>
<keyword evidence="6 9" id="KW-0324">Glycolysis</keyword>
<feature type="binding site" evidence="9 13">
    <location>
        <position position="431"/>
    </location>
    <ligand>
        <name>Mn(2+)</name>
        <dbReference type="ChEBI" id="CHEBI:29035"/>
        <label>2</label>
    </ligand>
</feature>
<dbReference type="InterPro" id="IPR036646">
    <property type="entry name" value="PGAM_B_sf"/>
</dbReference>
<dbReference type="PATRIC" id="fig|1618390.3.peg.692"/>
<dbReference type="FunFam" id="3.40.1450.10:FF:000002">
    <property type="entry name" value="2,3-bisphosphoglycerate-independent phosphoglycerate mutase"/>
    <property type="match status" value="1"/>
</dbReference>
<feature type="binding site" evidence="9 12">
    <location>
        <position position="183"/>
    </location>
    <ligand>
        <name>substrate</name>
    </ligand>
</feature>
<feature type="binding site" evidence="9 13">
    <location>
        <position position="389"/>
    </location>
    <ligand>
        <name>Mn(2+)</name>
        <dbReference type="ChEBI" id="CHEBI:29035"/>
        <label>1</label>
    </ligand>
</feature>
<sequence>MKKVILCILDGWGIAPDSPGNAITQANPQTYNYLLQSFPNTQLLASGPAVGLPEGQDGNSETGHLNIGAGRVVYQDLSLINMAIADGSFFTNRALLDTVKHVNSFGSRLHIMGLVGASGVHSYNEHLYALMLFAKNQNIKDVYLHLITDGRDSSPNNGVEQIKNVQQKISEIGIGHISTIMGRYYAMDRDRRWERTQKAFDCLIGSDNSFQNDPSVYLETIYRQGLSDEFVLPTATGEDPVNSRIMPGDAIIFFNFRTDRPKQLTGMFLKSGIPNLRFVTMTNYRKSYTNPVMFPLTTATDTLGEVLSKNNLLQLRCAETEKIAMVTYYFNGQSEEILPGEARLFVSSPKIATYDLQPRMSTDRLVEEFSQHFKAANFSFGVINIACPDMVAHTGILEKTIEAILASDDAIKNLINLAKETDSYLLITADHGNAEELIDPITGGVDTKHSNLPVPLIIYHPSDYYFKLQSGKLGDIAPTILSLLDLPVPAEMNGKNLILRA</sequence>
<dbReference type="NCBIfam" id="TIGR01307">
    <property type="entry name" value="pgm_bpd_ind"/>
    <property type="match status" value="1"/>
</dbReference>
<gene>
    <name evidence="9" type="primary">gpmI</name>
    <name evidence="16" type="ORF">UV68_C0037G0005</name>
</gene>
<evidence type="ECO:0000256" key="13">
    <source>
        <dbReference type="PIRSR" id="PIRSR001492-3"/>
    </source>
</evidence>
<comment type="pathway">
    <text evidence="3 9">Carbohydrate degradation; glycolysis; pyruvate from D-glyceraldehyde 3-phosphate: step 3/5.</text>
</comment>
<evidence type="ECO:0000256" key="1">
    <source>
        <dbReference type="ARBA" id="ARBA00000370"/>
    </source>
</evidence>
<feature type="binding site" evidence="9 13">
    <location>
        <position position="393"/>
    </location>
    <ligand>
        <name>Mn(2+)</name>
        <dbReference type="ChEBI" id="CHEBI:29035"/>
        <label>1</label>
    </ligand>
</feature>
<dbReference type="SUPFAM" id="SSF53649">
    <property type="entry name" value="Alkaline phosphatase-like"/>
    <property type="match status" value="1"/>
</dbReference>
<evidence type="ECO:0000259" key="15">
    <source>
        <dbReference type="Pfam" id="PF06415"/>
    </source>
</evidence>
<feature type="binding site" evidence="9 13">
    <location>
        <position position="430"/>
    </location>
    <ligand>
        <name>Mn(2+)</name>
        <dbReference type="ChEBI" id="CHEBI:29035"/>
        <label>2</label>
    </ligand>
</feature>
<dbReference type="InterPro" id="IPR011258">
    <property type="entry name" value="BPG-indep_PGM_N"/>
</dbReference>
<organism evidence="16 17">
    <name type="scientific">Candidatus Collierbacteria bacterium GW2011_GWC2_43_12</name>
    <dbReference type="NCBI Taxonomy" id="1618390"/>
    <lineage>
        <taxon>Bacteria</taxon>
        <taxon>Candidatus Collieribacteriota</taxon>
    </lineage>
</organism>
<dbReference type="Proteomes" id="UP000033980">
    <property type="component" value="Unassembled WGS sequence"/>
</dbReference>
<comment type="subunit">
    <text evidence="9">Monomer.</text>
</comment>
<dbReference type="GO" id="GO:0006096">
    <property type="term" value="P:glycolytic process"/>
    <property type="evidence" value="ECO:0007669"/>
    <property type="project" value="UniProtKB-UniRule"/>
</dbReference>
<dbReference type="Pfam" id="PF06415">
    <property type="entry name" value="iPGM_N"/>
    <property type="match status" value="1"/>
</dbReference>
<comment type="cofactor">
    <cofactor evidence="9">
        <name>Mn(2+)</name>
        <dbReference type="ChEBI" id="CHEBI:29035"/>
    </cofactor>
    <text evidence="9">Binds 2 manganese ions per subunit.</text>
</comment>
<evidence type="ECO:0000256" key="11">
    <source>
        <dbReference type="PIRSR" id="PIRSR001492-1"/>
    </source>
</evidence>
<dbReference type="InterPro" id="IPR006124">
    <property type="entry name" value="Metalloenzyme"/>
</dbReference>
<dbReference type="PANTHER" id="PTHR31637:SF0">
    <property type="entry name" value="2,3-BISPHOSPHOGLYCERATE-INDEPENDENT PHOSPHOGLYCERATE MUTASE"/>
    <property type="match status" value="1"/>
</dbReference>
<evidence type="ECO:0000256" key="10">
    <source>
        <dbReference type="NCBIfam" id="TIGR01307"/>
    </source>
</evidence>
<evidence type="ECO:0000259" key="14">
    <source>
        <dbReference type="Pfam" id="PF01676"/>
    </source>
</evidence>
<dbReference type="SUPFAM" id="SSF64158">
    <property type="entry name" value="2,3-Bisphosphoglycerate-independent phosphoglycerate mutase, substrate-binding domain"/>
    <property type="match status" value="1"/>
</dbReference>
<dbReference type="PIRSF" id="PIRSF001492">
    <property type="entry name" value="IPGAM"/>
    <property type="match status" value="1"/>
</dbReference>
<dbReference type="Gene3D" id="3.40.720.10">
    <property type="entry name" value="Alkaline Phosphatase, subunit A"/>
    <property type="match status" value="1"/>
</dbReference>
<feature type="binding site" evidence="9 13">
    <location>
        <position position="449"/>
    </location>
    <ligand>
        <name>Mn(2+)</name>
        <dbReference type="ChEBI" id="CHEBI:29035"/>
        <label>1</label>
    </ligand>
</feature>
<dbReference type="CDD" id="cd16010">
    <property type="entry name" value="iPGM"/>
    <property type="match status" value="1"/>
</dbReference>
<feature type="binding site" evidence="9 13">
    <location>
        <position position="60"/>
    </location>
    <ligand>
        <name>Mn(2+)</name>
        <dbReference type="ChEBI" id="CHEBI:29035"/>
        <label>2</label>
    </ligand>
</feature>
<feature type="domain" description="BPG-independent PGAM N-terminal" evidence="15">
    <location>
        <begin position="80"/>
        <end position="285"/>
    </location>
</feature>
<keyword evidence="8 9" id="KW-0413">Isomerase</keyword>
<dbReference type="Pfam" id="PF01676">
    <property type="entry name" value="Metalloenzyme"/>
    <property type="match status" value="1"/>
</dbReference>
<evidence type="ECO:0000256" key="3">
    <source>
        <dbReference type="ARBA" id="ARBA00004798"/>
    </source>
</evidence>
<keyword evidence="7 9" id="KW-0464">Manganese</keyword>
<feature type="binding site" evidence="9 12">
    <location>
        <begin position="151"/>
        <end position="152"/>
    </location>
    <ligand>
        <name>substrate</name>
    </ligand>
</feature>
<dbReference type="PANTHER" id="PTHR31637">
    <property type="entry name" value="2,3-BISPHOSPHOGLYCERATE-INDEPENDENT PHOSPHOGLYCERATE MUTASE"/>
    <property type="match status" value="1"/>
</dbReference>
<accession>A0A0G1D4A6</accession>
<evidence type="ECO:0000256" key="8">
    <source>
        <dbReference type="ARBA" id="ARBA00023235"/>
    </source>
</evidence>
<name>A0A0G1D4A6_9BACT</name>
<dbReference type="AlphaFoldDB" id="A0A0G1D4A6"/>
<feature type="binding site" evidence="9 12">
    <location>
        <begin position="257"/>
        <end position="260"/>
    </location>
    <ligand>
        <name>substrate</name>
    </ligand>
</feature>